<evidence type="ECO:0000256" key="1">
    <source>
        <dbReference type="SAM" id="Coils"/>
    </source>
</evidence>
<sequence>MAKPITKIKEPILKEEEKQAEKLQGVIQNLAENADGITETIKLLQELHESGVLEALNSLIEAKEKVAKIAVGQLLRPPVTNAINNGMAAAGALTELDPEMTKKLVNGMMRGIQKAEQELQTNKKIGIFDLMKLMKDTDVNRALTFSLYLLQGIGAGLKEPSQENK</sequence>
<accession>A0A4V5P105</accession>
<organism evidence="2 3">
    <name type="scientific">Robertmurraya kyonggiensis</name>
    <dbReference type="NCBI Taxonomy" id="1037680"/>
    <lineage>
        <taxon>Bacteria</taxon>
        <taxon>Bacillati</taxon>
        <taxon>Bacillota</taxon>
        <taxon>Bacilli</taxon>
        <taxon>Bacillales</taxon>
        <taxon>Bacillaceae</taxon>
        <taxon>Robertmurraya</taxon>
    </lineage>
</organism>
<dbReference type="PANTHER" id="PTHR38433">
    <property type="match status" value="1"/>
</dbReference>
<proteinExistence type="predicted"/>
<dbReference type="OrthoDB" id="147801at2"/>
<keyword evidence="3" id="KW-1185">Reference proteome</keyword>
<dbReference type="PANTHER" id="PTHR38433:SF1">
    <property type="entry name" value="DUF1641 DOMAIN-CONTAINING PROTEIN"/>
    <property type="match status" value="1"/>
</dbReference>
<dbReference type="RefSeq" id="WP_136833412.1">
    <property type="nucleotide sequence ID" value="NZ_SWBM01000007.1"/>
</dbReference>
<name>A0A4V5P105_9BACI</name>
<keyword evidence="1" id="KW-0175">Coiled coil</keyword>
<dbReference type="Proteomes" id="UP000307756">
    <property type="component" value="Unassembled WGS sequence"/>
</dbReference>
<reference evidence="2 3" key="1">
    <citation type="journal article" date="2011" name="J. Microbiol.">
        <title>Bacillus kyonggiensis sp. nov., isolated from soil of a lettuce field.</title>
        <authorList>
            <person name="Dong K."/>
            <person name="Lee S."/>
        </authorList>
    </citation>
    <scope>NUCLEOTIDE SEQUENCE [LARGE SCALE GENOMIC DNA]</scope>
    <source>
        <strain evidence="2 3">NB22</strain>
    </source>
</reference>
<comment type="caution">
    <text evidence="2">The sequence shown here is derived from an EMBL/GenBank/DDBJ whole genome shotgun (WGS) entry which is preliminary data.</text>
</comment>
<feature type="coiled-coil region" evidence="1">
    <location>
        <begin position="13"/>
        <end position="47"/>
    </location>
</feature>
<dbReference type="Pfam" id="PF07849">
    <property type="entry name" value="DUF1641"/>
    <property type="match status" value="1"/>
</dbReference>
<evidence type="ECO:0000313" key="3">
    <source>
        <dbReference type="Proteomes" id="UP000307756"/>
    </source>
</evidence>
<dbReference type="AlphaFoldDB" id="A0A4V5P105"/>
<dbReference type="EMBL" id="SWBM01000007">
    <property type="protein sequence ID" value="TKC14940.1"/>
    <property type="molecule type" value="Genomic_DNA"/>
</dbReference>
<dbReference type="InterPro" id="IPR012440">
    <property type="entry name" value="DUF1641"/>
</dbReference>
<protein>
    <submittedName>
        <fullName evidence="2">DUF1641 domain-containing protein</fullName>
    </submittedName>
</protein>
<gene>
    <name evidence="2" type="ORF">FA727_20765</name>
</gene>
<evidence type="ECO:0000313" key="2">
    <source>
        <dbReference type="EMBL" id="TKC14940.1"/>
    </source>
</evidence>